<keyword evidence="2" id="KW-1185">Reference proteome</keyword>
<accession>A0ABW3DL32</accession>
<evidence type="ECO:0000313" key="2">
    <source>
        <dbReference type="Proteomes" id="UP001597024"/>
    </source>
</evidence>
<reference evidence="2" key="1">
    <citation type="journal article" date="2019" name="Int. J. Syst. Evol. Microbiol.">
        <title>The Global Catalogue of Microorganisms (GCM) 10K type strain sequencing project: providing services to taxonomists for standard genome sequencing and annotation.</title>
        <authorList>
            <consortium name="The Broad Institute Genomics Platform"/>
            <consortium name="The Broad Institute Genome Sequencing Center for Infectious Disease"/>
            <person name="Wu L."/>
            <person name="Ma J."/>
        </authorList>
    </citation>
    <scope>NUCLEOTIDE SEQUENCE [LARGE SCALE GENOMIC DNA]</scope>
    <source>
        <strain evidence="2">CCUG 62974</strain>
    </source>
</reference>
<organism evidence="1 2">
    <name type="scientific">Streptosporangium algeriense</name>
    <dbReference type="NCBI Taxonomy" id="1682748"/>
    <lineage>
        <taxon>Bacteria</taxon>
        <taxon>Bacillati</taxon>
        <taxon>Actinomycetota</taxon>
        <taxon>Actinomycetes</taxon>
        <taxon>Streptosporangiales</taxon>
        <taxon>Streptosporangiaceae</taxon>
        <taxon>Streptosporangium</taxon>
    </lineage>
</organism>
<evidence type="ECO:0000313" key="1">
    <source>
        <dbReference type="EMBL" id="MFD0884583.1"/>
    </source>
</evidence>
<name>A0ABW3DL32_9ACTN</name>
<dbReference type="Proteomes" id="UP001597024">
    <property type="component" value="Unassembled WGS sequence"/>
</dbReference>
<sequence length="127" mass="14527">MRILGFYEELWPARAEGSLGTIRDFVRDIPEPDEENVIRYLVGGHELFSVMGVNKDVLGSDYEILAGDSIMSDGEWVWRKGLWFYLSRYHVELPEDFLEKVRSCGYEVPSVPDPLLDELADGVSGIW</sequence>
<proteinExistence type="predicted"/>
<protein>
    <submittedName>
        <fullName evidence="1">Uncharacterized protein</fullName>
    </submittedName>
</protein>
<gene>
    <name evidence="1" type="ORF">ACFQ08_08455</name>
</gene>
<dbReference type="EMBL" id="JBHTHX010000192">
    <property type="protein sequence ID" value="MFD0884583.1"/>
    <property type="molecule type" value="Genomic_DNA"/>
</dbReference>
<comment type="caution">
    <text evidence="1">The sequence shown here is derived from an EMBL/GenBank/DDBJ whole genome shotgun (WGS) entry which is preliminary data.</text>
</comment>